<dbReference type="PANTHER" id="PTHR42934:SF1">
    <property type="entry name" value="GLYCOLATE OXIDASE SUBUNIT GLCD"/>
    <property type="match status" value="1"/>
</dbReference>
<comment type="similarity">
    <text evidence="2">Belongs to the FAD-binding oxidoreductase/transferase type 4 family.</text>
</comment>
<sequence>MLLEIDNINQVLVVDPNILINELNAKLSDETLVFLPTLNQLYLQLRVIDLFHLKLPNPSHHLYGSIFNFAIGATFETKFGREIKLDKKVLKCVSGYDFTRFLLGSKDLASPKELILRLHPKKERVIFNFFLENIAQFINLVYFLKKLKCEPFSFYLIRKKELSDKFNASIIVEKEFEYDLKNQLNLLNLNVLENKDIFKLDFPDEERLIKKIKLSKTDFISKTRQIENIVKDLNIGCCEILFLPIGLYCLIFKTISDLEDFERAFLQKFQMDKVYYYDFNSSYIVNTLKTRILNTLQKDDLNINNFKNQVSYSDFKRDLEKAIGKKYITDDLENLYLYSYDASFRSSLPDVVVFGKNSKQISKILNIAAKYNVPVTCRGAGSNLSGGSVPLRGGISLVLTQMNEIIEFDSENCLAVVEPGVVTKELADLASRSELFYPPDPASSAWCTIGGNVSECAGGPMCFKYGVTRDYVEFLEVVLSDGSIINIDVFQNPEILSLLIGSEGTLGIFTKVGLRLLRKPEAREVFLIGFKGLEDAAICINDIISLGIVPKTFEIMDRTAIEIVKEYVFFDLSNDINALLILEVDGTKKEVGSIISTLKNLFTLKNFNFFLAKDNNEMNKIWDLRRAISPACGKIAPIKISEDATVPRSKIADMIKGIDSIAKKYSLKIIIFGHAGDGNLHPNILTDKRNKEEMKRVQDAIGEIFKLAINLGGTLSGEHGIGYMKAPYIKLEFDKNTIELAKAIKFSFDPKNILNPQKIFL</sequence>
<dbReference type="RefSeq" id="WP_108307723.1">
    <property type="nucleotide sequence ID" value="NZ_CP020921.1"/>
</dbReference>
<evidence type="ECO:0000256" key="2">
    <source>
        <dbReference type="ARBA" id="ARBA00008000"/>
    </source>
</evidence>
<evidence type="ECO:0000313" key="7">
    <source>
        <dbReference type="EMBL" id="AWB09440.1"/>
    </source>
</evidence>
<dbReference type="Proteomes" id="UP000244792">
    <property type="component" value="Chromosome"/>
</dbReference>
<reference evidence="7 8" key="1">
    <citation type="submission" date="2017-04" db="EMBL/GenBank/DDBJ databases">
        <title>Genomic insights into metabolism of Thermodesulfobium acidiphilum.</title>
        <authorList>
            <person name="Toshchakov S.V."/>
            <person name="Frolov E.N."/>
            <person name="Kublanov I.V."/>
            <person name="Samarov N.I."/>
            <person name="Novikov A."/>
            <person name="Lebedinsky A.V."/>
            <person name="Bonch-Osmolovskaya E.A."/>
            <person name="Chernyh N.A."/>
        </authorList>
    </citation>
    <scope>NUCLEOTIDE SEQUENCE [LARGE SCALE GENOMIC DNA]</scope>
    <source>
        <strain evidence="7 8">3127-1</strain>
    </source>
</reference>
<dbReference type="FunFam" id="3.30.70.2740:FF:000001">
    <property type="entry name" value="D-lactate dehydrogenase mitochondrial"/>
    <property type="match status" value="1"/>
</dbReference>
<dbReference type="FunFam" id="1.10.45.10:FF:000001">
    <property type="entry name" value="D-lactate dehydrogenase mitochondrial"/>
    <property type="match status" value="1"/>
</dbReference>
<dbReference type="InterPro" id="IPR016166">
    <property type="entry name" value="FAD-bd_PCMH"/>
</dbReference>
<comment type="cofactor">
    <cofactor evidence="1">
        <name>FAD</name>
        <dbReference type="ChEBI" id="CHEBI:57692"/>
    </cofactor>
</comment>
<dbReference type="PANTHER" id="PTHR42934">
    <property type="entry name" value="GLYCOLATE OXIDASE SUBUNIT GLCD"/>
    <property type="match status" value="1"/>
</dbReference>
<feature type="domain" description="FAD-binding PCMH-type" evidence="6">
    <location>
        <begin position="345"/>
        <end position="519"/>
    </location>
</feature>
<accession>A0A2R4VYA2</accession>
<keyword evidence="8" id="KW-1185">Reference proteome</keyword>
<keyword evidence="3" id="KW-0285">Flavoprotein</keyword>
<dbReference type="Pfam" id="PF01565">
    <property type="entry name" value="FAD_binding_4"/>
    <property type="match status" value="1"/>
</dbReference>
<proteinExistence type="inferred from homology"/>
<dbReference type="InterPro" id="IPR006094">
    <property type="entry name" value="Oxid_FAD_bind_N"/>
</dbReference>
<evidence type="ECO:0000256" key="4">
    <source>
        <dbReference type="ARBA" id="ARBA00022827"/>
    </source>
</evidence>
<dbReference type="GO" id="GO:0016491">
    <property type="term" value="F:oxidoreductase activity"/>
    <property type="evidence" value="ECO:0007669"/>
    <property type="project" value="UniProtKB-KW"/>
</dbReference>
<dbReference type="InterPro" id="IPR051914">
    <property type="entry name" value="FAD-linked_OxidoTrans_Type4"/>
</dbReference>
<evidence type="ECO:0000256" key="3">
    <source>
        <dbReference type="ARBA" id="ARBA00022630"/>
    </source>
</evidence>
<dbReference type="Gene3D" id="3.30.70.2740">
    <property type="match status" value="1"/>
</dbReference>
<keyword evidence="4" id="KW-0274">FAD</keyword>
<evidence type="ECO:0000259" key="6">
    <source>
        <dbReference type="PROSITE" id="PS51387"/>
    </source>
</evidence>
<dbReference type="OrthoDB" id="9767256at2"/>
<evidence type="ECO:0000313" key="8">
    <source>
        <dbReference type="Proteomes" id="UP000244792"/>
    </source>
</evidence>
<keyword evidence="5" id="KW-0560">Oxidoreductase</keyword>
<dbReference type="InterPro" id="IPR036318">
    <property type="entry name" value="FAD-bd_PCMH-like_sf"/>
</dbReference>
<dbReference type="PROSITE" id="PS51387">
    <property type="entry name" value="FAD_PCMH"/>
    <property type="match status" value="1"/>
</dbReference>
<dbReference type="GO" id="GO:0071949">
    <property type="term" value="F:FAD binding"/>
    <property type="evidence" value="ECO:0007669"/>
    <property type="project" value="InterPro"/>
</dbReference>
<dbReference type="SUPFAM" id="SSF56176">
    <property type="entry name" value="FAD-binding/transporter-associated domain-like"/>
    <property type="match status" value="1"/>
</dbReference>
<dbReference type="KEGG" id="taci:TDSAC_0050"/>
<organism evidence="7 8">
    <name type="scientific">Thermodesulfobium acidiphilum</name>
    <dbReference type="NCBI Taxonomy" id="1794699"/>
    <lineage>
        <taxon>Bacteria</taxon>
        <taxon>Pseudomonadati</taxon>
        <taxon>Thermodesulfobiota</taxon>
        <taxon>Thermodesulfobiia</taxon>
        <taxon>Thermodesulfobiales</taxon>
        <taxon>Thermodesulfobiaceae</taxon>
        <taxon>Thermodesulfobium</taxon>
    </lineage>
</organism>
<dbReference type="InterPro" id="IPR016164">
    <property type="entry name" value="FAD-linked_Oxase-like_C"/>
</dbReference>
<dbReference type="Gene3D" id="3.30.465.10">
    <property type="match status" value="2"/>
</dbReference>
<name>A0A2R4VYA2_THEAF</name>
<dbReference type="Gene3D" id="1.10.45.10">
    <property type="entry name" value="Vanillyl-alcohol Oxidase, Chain A, domain 4"/>
    <property type="match status" value="1"/>
</dbReference>
<dbReference type="EMBL" id="CP020921">
    <property type="protein sequence ID" value="AWB09440.1"/>
    <property type="molecule type" value="Genomic_DNA"/>
</dbReference>
<protein>
    <submittedName>
        <fullName evidence="7">Glycolate oxidase</fullName>
    </submittedName>
</protein>
<dbReference type="InterPro" id="IPR016169">
    <property type="entry name" value="FAD-bd_PCMH_sub2"/>
</dbReference>
<gene>
    <name evidence="7" type="ORF">TDSAC_0050</name>
</gene>
<evidence type="ECO:0000256" key="1">
    <source>
        <dbReference type="ARBA" id="ARBA00001974"/>
    </source>
</evidence>
<evidence type="ECO:0000256" key="5">
    <source>
        <dbReference type="ARBA" id="ARBA00023002"/>
    </source>
</evidence>
<dbReference type="Pfam" id="PF02913">
    <property type="entry name" value="FAD-oxidase_C"/>
    <property type="match status" value="1"/>
</dbReference>
<dbReference type="InterPro" id="IPR004113">
    <property type="entry name" value="FAD-bd_oxidored_4_C"/>
</dbReference>
<dbReference type="AlphaFoldDB" id="A0A2R4VYA2"/>
<dbReference type="InterPro" id="IPR016171">
    <property type="entry name" value="Vanillyl_alc_oxidase_C-sub2"/>
</dbReference>
<dbReference type="SUPFAM" id="SSF55103">
    <property type="entry name" value="FAD-linked oxidases, C-terminal domain"/>
    <property type="match status" value="1"/>
</dbReference>